<feature type="domain" description="Cytochrome c" evidence="8">
    <location>
        <begin position="285"/>
        <end position="378"/>
    </location>
</feature>
<dbReference type="PANTHER" id="PTHR33751">
    <property type="entry name" value="CBB3-TYPE CYTOCHROME C OXIDASE SUBUNIT FIXP"/>
    <property type="match status" value="1"/>
</dbReference>
<sequence length="384" mass="41041">MKWRINVLVTPLRAALAACAVAVGALAFAWSGLFNVAATTPHWAITDWFLHYVMINSVKTRTIAVETPDNLDSPALIARGAGHYASGCASCHGAPGRPRSPIIHEMSPVAPDLEKKVPTWEPKHLFWIVKHGVKFSGMPAWVSSEEREDEAWAVVAFLRKLPGMSDQDYARLAMGEENDGAVGGLVAIAHGPQGPAPRPDVLADCARCHGRDGMGRDGDAFPIIAGQSEDYLYDALSAYAQGTRHSGIMQTAAARIPYAEIAALAEHYAAQTPGRPEGAGSPDPALVARGEKIAREGVRDTGTPACSSCHGPSASARNPAYPRLAGQHASYLESQLLLWEKEDDSRGGGPFREIMRKIAFGMTKADIKAVAAYYASQPPEAPSR</sequence>
<keyword evidence="10" id="KW-1185">Reference proteome</keyword>
<protein>
    <submittedName>
        <fullName evidence="9">Cytochrome c</fullName>
    </submittedName>
</protein>
<keyword evidence="7" id="KW-0732">Signal</keyword>
<dbReference type="PANTHER" id="PTHR33751:SF9">
    <property type="entry name" value="CYTOCHROME C4"/>
    <property type="match status" value="1"/>
</dbReference>
<evidence type="ECO:0000256" key="5">
    <source>
        <dbReference type="ARBA" id="ARBA00023004"/>
    </source>
</evidence>
<dbReference type="GO" id="GO:0020037">
    <property type="term" value="F:heme binding"/>
    <property type="evidence" value="ECO:0007669"/>
    <property type="project" value="InterPro"/>
</dbReference>
<dbReference type="Pfam" id="PF00034">
    <property type="entry name" value="Cytochrom_C"/>
    <property type="match status" value="2"/>
</dbReference>
<evidence type="ECO:0000313" key="9">
    <source>
        <dbReference type="EMBL" id="GLK79590.1"/>
    </source>
</evidence>
<evidence type="ECO:0000256" key="4">
    <source>
        <dbReference type="ARBA" id="ARBA00022982"/>
    </source>
</evidence>
<keyword evidence="2 6" id="KW-0349">Heme</keyword>
<reference evidence="9" key="2">
    <citation type="submission" date="2023-01" db="EMBL/GenBank/DDBJ databases">
        <authorList>
            <person name="Sun Q."/>
            <person name="Evtushenko L."/>
        </authorList>
    </citation>
    <scope>NUCLEOTIDE SEQUENCE</scope>
    <source>
        <strain evidence="9">VKM B-2748</strain>
    </source>
</reference>
<evidence type="ECO:0000259" key="8">
    <source>
        <dbReference type="PROSITE" id="PS51007"/>
    </source>
</evidence>
<dbReference type="RefSeq" id="WP_271200095.1">
    <property type="nucleotide sequence ID" value="NZ_BSFL01000002.1"/>
</dbReference>
<keyword evidence="3 6" id="KW-0479">Metal-binding</keyword>
<accession>A0A9W6JL11</accession>
<feature type="signal peptide" evidence="7">
    <location>
        <begin position="1"/>
        <end position="20"/>
    </location>
</feature>
<reference evidence="9" key="1">
    <citation type="journal article" date="2014" name="Int. J. Syst. Evol. Microbiol.">
        <title>Complete genome sequence of Corynebacterium casei LMG S-19264T (=DSM 44701T), isolated from a smear-ripened cheese.</title>
        <authorList>
            <consortium name="US DOE Joint Genome Institute (JGI-PGF)"/>
            <person name="Walter F."/>
            <person name="Albersmeier A."/>
            <person name="Kalinowski J."/>
            <person name="Ruckert C."/>
        </authorList>
    </citation>
    <scope>NUCLEOTIDE SEQUENCE</scope>
    <source>
        <strain evidence="9">VKM B-2748</strain>
    </source>
</reference>
<dbReference type="AlphaFoldDB" id="A0A9W6JL11"/>
<dbReference type="EMBL" id="BSFL01000002">
    <property type="protein sequence ID" value="GLK79590.1"/>
    <property type="molecule type" value="Genomic_DNA"/>
</dbReference>
<gene>
    <name evidence="9" type="primary">cycA_1</name>
    <name evidence="9" type="ORF">GCM10008174_13310</name>
</gene>
<name>A0A9W6JL11_9HYPH</name>
<organism evidence="9 10">
    <name type="scientific">Methylopila turkensis</name>
    <dbReference type="NCBI Taxonomy" id="1437816"/>
    <lineage>
        <taxon>Bacteria</taxon>
        <taxon>Pseudomonadati</taxon>
        <taxon>Pseudomonadota</taxon>
        <taxon>Alphaproteobacteria</taxon>
        <taxon>Hyphomicrobiales</taxon>
        <taxon>Methylopilaceae</taxon>
        <taxon>Methylopila</taxon>
    </lineage>
</organism>
<evidence type="ECO:0000256" key="1">
    <source>
        <dbReference type="ARBA" id="ARBA00022448"/>
    </source>
</evidence>
<proteinExistence type="predicted"/>
<feature type="domain" description="Cytochrome c" evidence="8">
    <location>
        <begin position="75"/>
        <end position="162"/>
    </location>
</feature>
<dbReference type="GO" id="GO:0009055">
    <property type="term" value="F:electron transfer activity"/>
    <property type="evidence" value="ECO:0007669"/>
    <property type="project" value="InterPro"/>
</dbReference>
<keyword evidence="1" id="KW-0813">Transport</keyword>
<evidence type="ECO:0000256" key="2">
    <source>
        <dbReference type="ARBA" id="ARBA00022617"/>
    </source>
</evidence>
<evidence type="ECO:0000256" key="6">
    <source>
        <dbReference type="PROSITE-ProRule" id="PRU00433"/>
    </source>
</evidence>
<dbReference type="SUPFAM" id="SSF46626">
    <property type="entry name" value="Cytochrome c"/>
    <property type="match status" value="3"/>
</dbReference>
<evidence type="ECO:0000256" key="7">
    <source>
        <dbReference type="SAM" id="SignalP"/>
    </source>
</evidence>
<dbReference type="InterPro" id="IPR036909">
    <property type="entry name" value="Cyt_c-like_dom_sf"/>
</dbReference>
<dbReference type="InterPro" id="IPR050597">
    <property type="entry name" value="Cytochrome_c_Oxidase_Subunit"/>
</dbReference>
<dbReference type="Gene3D" id="1.10.760.10">
    <property type="entry name" value="Cytochrome c-like domain"/>
    <property type="match status" value="3"/>
</dbReference>
<comment type="caution">
    <text evidence="9">The sequence shown here is derived from an EMBL/GenBank/DDBJ whole genome shotgun (WGS) entry which is preliminary data.</text>
</comment>
<dbReference type="PROSITE" id="PS51007">
    <property type="entry name" value="CYTC"/>
    <property type="match status" value="3"/>
</dbReference>
<keyword evidence="4" id="KW-0249">Electron transport</keyword>
<dbReference type="Pfam" id="PF13442">
    <property type="entry name" value="Cytochrome_CBB3"/>
    <property type="match status" value="1"/>
</dbReference>
<dbReference type="GO" id="GO:0046872">
    <property type="term" value="F:metal ion binding"/>
    <property type="evidence" value="ECO:0007669"/>
    <property type="project" value="UniProtKB-KW"/>
</dbReference>
<evidence type="ECO:0000313" key="10">
    <source>
        <dbReference type="Proteomes" id="UP001143309"/>
    </source>
</evidence>
<dbReference type="Proteomes" id="UP001143309">
    <property type="component" value="Unassembled WGS sequence"/>
</dbReference>
<feature type="domain" description="Cytochrome c" evidence="8">
    <location>
        <begin position="178"/>
        <end position="272"/>
    </location>
</feature>
<feature type="chain" id="PRO_5040968705" evidence="7">
    <location>
        <begin position="21"/>
        <end position="384"/>
    </location>
</feature>
<keyword evidence="5 6" id="KW-0408">Iron</keyword>
<dbReference type="InterPro" id="IPR009056">
    <property type="entry name" value="Cyt_c-like_dom"/>
</dbReference>
<evidence type="ECO:0000256" key="3">
    <source>
        <dbReference type="ARBA" id="ARBA00022723"/>
    </source>
</evidence>